<gene>
    <name evidence="1" type="ORF">XD82_0225</name>
</gene>
<evidence type="ECO:0000313" key="1">
    <source>
        <dbReference type="EMBL" id="KUK63588.1"/>
    </source>
</evidence>
<dbReference type="Proteomes" id="UP000054323">
    <property type="component" value="Unassembled WGS sequence"/>
</dbReference>
<dbReference type="Gene3D" id="3.20.20.70">
    <property type="entry name" value="Aldolase class I"/>
    <property type="match status" value="1"/>
</dbReference>
<name>A0A101GS12_9EURY</name>
<reference evidence="2" key="1">
    <citation type="journal article" date="2015" name="MBio">
        <title>Genome-Resolved Metagenomic Analysis Reveals Roles for Candidate Phyla and Other Microbial Community Members in Biogeochemical Transformations in Oil Reservoirs.</title>
        <authorList>
            <person name="Hu P."/>
            <person name="Tom L."/>
            <person name="Singh A."/>
            <person name="Thomas B.C."/>
            <person name="Baker B.J."/>
            <person name="Piceno Y.M."/>
            <person name="Andersen G.L."/>
            <person name="Banfield J.F."/>
        </authorList>
    </citation>
    <scope>NUCLEOTIDE SEQUENCE [LARGE SCALE GENOMIC DNA]</scope>
</reference>
<comment type="caution">
    <text evidence="1">The sequence shown here is derived from an EMBL/GenBank/DDBJ whole genome shotgun (WGS) entry which is preliminary data.</text>
</comment>
<dbReference type="InterPro" id="IPR036206">
    <property type="entry name" value="ThiamineP_synth_sf"/>
</dbReference>
<dbReference type="InterPro" id="IPR013785">
    <property type="entry name" value="Aldolase_TIM"/>
</dbReference>
<dbReference type="PATRIC" id="fig|2198.4.peg.370"/>
<sequence>MAYDLYVITDEGLGRGLSHAELARRAVAGGADVVQLRRGSSSGPRSGP</sequence>
<evidence type="ECO:0000313" key="2">
    <source>
        <dbReference type="Proteomes" id="UP000054323"/>
    </source>
</evidence>
<dbReference type="EMBL" id="LGGD01000015">
    <property type="protein sequence ID" value="KUK63588.1"/>
    <property type="molecule type" value="Genomic_DNA"/>
</dbReference>
<organism evidence="1 2">
    <name type="scientific">Methanoculleus marisnigri</name>
    <dbReference type="NCBI Taxonomy" id="2198"/>
    <lineage>
        <taxon>Archaea</taxon>
        <taxon>Methanobacteriati</taxon>
        <taxon>Methanobacteriota</taxon>
        <taxon>Stenosarchaea group</taxon>
        <taxon>Methanomicrobia</taxon>
        <taxon>Methanomicrobiales</taxon>
        <taxon>Methanomicrobiaceae</taxon>
        <taxon>Methanoculleus</taxon>
    </lineage>
</organism>
<dbReference type="AlphaFoldDB" id="A0A101GS12"/>
<protein>
    <submittedName>
        <fullName evidence="1">Thiamine-phosphate synthase</fullName>
    </submittedName>
</protein>
<dbReference type="SUPFAM" id="SSF51391">
    <property type="entry name" value="Thiamin phosphate synthase"/>
    <property type="match status" value="1"/>
</dbReference>
<proteinExistence type="predicted"/>
<accession>A0A101GS12</accession>